<name>A0AAV0FCN9_9ASTE</name>
<dbReference type="Proteomes" id="UP001152523">
    <property type="component" value="Unassembled WGS sequence"/>
</dbReference>
<sequence>MCYGWPDRKPKGVSRAEDRQEMRRSRLYLWQVFFSNPDEWWDNRSKKVNRNSPDFKHKHTGEALWLMQDDPPWVRRQLELQDSKSVETDSGNLEVSPLTYE</sequence>
<evidence type="ECO:0000313" key="3">
    <source>
        <dbReference type="EMBL" id="CAH9132992.1"/>
    </source>
</evidence>
<evidence type="ECO:0000313" key="2">
    <source>
        <dbReference type="EMBL" id="CAH9086123.1"/>
    </source>
</evidence>
<organism evidence="3 4">
    <name type="scientific">Cuscuta epithymum</name>
    <dbReference type="NCBI Taxonomy" id="186058"/>
    <lineage>
        <taxon>Eukaryota</taxon>
        <taxon>Viridiplantae</taxon>
        <taxon>Streptophyta</taxon>
        <taxon>Embryophyta</taxon>
        <taxon>Tracheophyta</taxon>
        <taxon>Spermatophyta</taxon>
        <taxon>Magnoliopsida</taxon>
        <taxon>eudicotyledons</taxon>
        <taxon>Gunneridae</taxon>
        <taxon>Pentapetalae</taxon>
        <taxon>asterids</taxon>
        <taxon>lamiids</taxon>
        <taxon>Solanales</taxon>
        <taxon>Convolvulaceae</taxon>
        <taxon>Cuscuteae</taxon>
        <taxon>Cuscuta</taxon>
        <taxon>Cuscuta subgen. Cuscuta</taxon>
    </lineage>
</organism>
<comment type="caution">
    <text evidence="3">The sequence shown here is derived from an EMBL/GenBank/DDBJ whole genome shotgun (WGS) entry which is preliminary data.</text>
</comment>
<keyword evidence="4" id="KW-1185">Reference proteome</keyword>
<feature type="region of interest" description="Disordered" evidence="1">
    <location>
        <begin position="1"/>
        <end position="20"/>
    </location>
</feature>
<accession>A0AAV0FCN9</accession>
<evidence type="ECO:0000256" key="1">
    <source>
        <dbReference type="SAM" id="MobiDB-lite"/>
    </source>
</evidence>
<reference evidence="3" key="1">
    <citation type="submission" date="2022-07" db="EMBL/GenBank/DDBJ databases">
        <authorList>
            <person name="Macas J."/>
            <person name="Novak P."/>
            <person name="Neumann P."/>
        </authorList>
    </citation>
    <scope>NUCLEOTIDE SEQUENCE</scope>
</reference>
<dbReference type="EMBL" id="CAMAPF010000974">
    <property type="protein sequence ID" value="CAH9132992.1"/>
    <property type="molecule type" value="Genomic_DNA"/>
</dbReference>
<gene>
    <name evidence="3" type="ORF">CEPIT_LOCUS32611</name>
    <name evidence="2" type="ORF">CEPIT_LOCUS9703</name>
</gene>
<dbReference type="EMBL" id="CAMAPF010000055">
    <property type="protein sequence ID" value="CAH9086123.1"/>
    <property type="molecule type" value="Genomic_DNA"/>
</dbReference>
<feature type="region of interest" description="Disordered" evidence="1">
    <location>
        <begin position="79"/>
        <end position="101"/>
    </location>
</feature>
<evidence type="ECO:0000313" key="4">
    <source>
        <dbReference type="Proteomes" id="UP001152523"/>
    </source>
</evidence>
<protein>
    <submittedName>
        <fullName evidence="3">Uncharacterized protein</fullName>
    </submittedName>
</protein>
<dbReference type="AlphaFoldDB" id="A0AAV0FCN9"/>
<proteinExistence type="predicted"/>